<feature type="transmembrane region" description="Helical" evidence="7">
    <location>
        <begin position="296"/>
        <end position="314"/>
    </location>
</feature>
<dbReference type="EMBL" id="BAAARJ010000001">
    <property type="protein sequence ID" value="GAA2591611.1"/>
    <property type="molecule type" value="Genomic_DNA"/>
</dbReference>
<dbReference type="InterPro" id="IPR036259">
    <property type="entry name" value="MFS_trans_sf"/>
</dbReference>
<feature type="domain" description="Major facilitator superfamily (MFS) profile" evidence="8">
    <location>
        <begin position="34"/>
        <end position="450"/>
    </location>
</feature>
<keyword evidence="3" id="KW-1003">Cell membrane</keyword>
<feature type="transmembrane region" description="Helical" evidence="7">
    <location>
        <begin position="353"/>
        <end position="376"/>
    </location>
</feature>
<keyword evidence="10" id="KW-1185">Reference proteome</keyword>
<dbReference type="PROSITE" id="PS50850">
    <property type="entry name" value="MFS"/>
    <property type="match status" value="1"/>
</dbReference>
<evidence type="ECO:0000256" key="7">
    <source>
        <dbReference type="SAM" id="Phobius"/>
    </source>
</evidence>
<comment type="caution">
    <text evidence="9">The sequence shown here is derived from an EMBL/GenBank/DDBJ whole genome shotgun (WGS) entry which is preliminary data.</text>
</comment>
<reference evidence="9 10" key="1">
    <citation type="journal article" date="2019" name="Int. J. Syst. Evol. Microbiol.">
        <title>The Global Catalogue of Microorganisms (GCM) 10K type strain sequencing project: providing services to taxonomists for standard genome sequencing and annotation.</title>
        <authorList>
            <consortium name="The Broad Institute Genomics Platform"/>
            <consortium name="The Broad Institute Genome Sequencing Center for Infectious Disease"/>
            <person name="Wu L."/>
            <person name="Ma J."/>
        </authorList>
    </citation>
    <scope>NUCLEOTIDE SEQUENCE [LARGE SCALE GENOMIC DNA]</scope>
    <source>
        <strain evidence="9 10">JCM 16373</strain>
    </source>
</reference>
<dbReference type="Gene3D" id="1.20.1250.20">
    <property type="entry name" value="MFS general substrate transporter like domains"/>
    <property type="match status" value="2"/>
</dbReference>
<dbReference type="SUPFAM" id="SSF103473">
    <property type="entry name" value="MFS general substrate transporter"/>
    <property type="match status" value="1"/>
</dbReference>
<evidence type="ECO:0000313" key="10">
    <source>
        <dbReference type="Proteomes" id="UP001501447"/>
    </source>
</evidence>
<dbReference type="PANTHER" id="PTHR43045:SF2">
    <property type="entry name" value="INNER MEMBRANE METABOLITE TRANSPORT PROTEIN YHJE"/>
    <property type="match status" value="1"/>
</dbReference>
<evidence type="ECO:0000256" key="3">
    <source>
        <dbReference type="ARBA" id="ARBA00022475"/>
    </source>
</evidence>
<gene>
    <name evidence="9" type="ORF">GCM10009863_00700</name>
</gene>
<sequence length="455" mass="47240">MTDNPPFAAISWSLMHQLPRTPTGRPRLSPAHKAGLAGLVGTTVEWYDFFVFSTASSLVFPELFFPGAQQATGLLASFATFWVGFLGRPVGAALFGHLGDRLGRKHSLVVTLVLMGAATAGIGLLPRYEEAGITAPVLLCLLRLVQGIAVGGEWGGAVLLAGEHAPRGRRVILTAMVQQGTPLASILTSAVFLPFSRMGDGEFLAWGWRAPFLLSLPLMAVGLVIRLKVPESPEFEGLSAQGRVASAPVRDTVQRYFPKMAVCVGACAVPVAGTYLAGTFVLSWATVHAGFPREKVLGVVLCAAVARFLVQPVAAVAAQRWGVTRICALGLALYLLAVPLTVLALGSGSLARIALAVCGLESASAVVYAVVAALLVDAFPVRVRYTAISLSQQLAGVVFGGTAPALAQALVAAGHGSLWLVALYQVFLAVLSACCLLALVSARPAATATAGPAGR</sequence>
<evidence type="ECO:0000256" key="4">
    <source>
        <dbReference type="ARBA" id="ARBA00022692"/>
    </source>
</evidence>
<evidence type="ECO:0000256" key="1">
    <source>
        <dbReference type="ARBA" id="ARBA00004651"/>
    </source>
</evidence>
<protein>
    <submittedName>
        <fullName evidence="9">MFS transporter</fullName>
    </submittedName>
</protein>
<feature type="transmembrane region" description="Helical" evidence="7">
    <location>
        <begin position="74"/>
        <end position="95"/>
    </location>
</feature>
<feature type="transmembrane region" description="Helical" evidence="7">
    <location>
        <begin position="417"/>
        <end position="440"/>
    </location>
</feature>
<dbReference type="Proteomes" id="UP001501447">
    <property type="component" value="Unassembled WGS sequence"/>
</dbReference>
<name>A0ABN3PNQ5_9ACTN</name>
<feature type="transmembrane region" description="Helical" evidence="7">
    <location>
        <begin position="388"/>
        <end position="411"/>
    </location>
</feature>
<evidence type="ECO:0000259" key="8">
    <source>
        <dbReference type="PROSITE" id="PS50850"/>
    </source>
</evidence>
<keyword evidence="2" id="KW-0813">Transport</keyword>
<feature type="transmembrane region" description="Helical" evidence="7">
    <location>
        <begin position="260"/>
        <end position="284"/>
    </location>
</feature>
<keyword evidence="6 7" id="KW-0472">Membrane</keyword>
<dbReference type="PANTHER" id="PTHR43045">
    <property type="entry name" value="SHIKIMATE TRANSPORTER"/>
    <property type="match status" value="1"/>
</dbReference>
<dbReference type="InterPro" id="IPR005828">
    <property type="entry name" value="MFS_sugar_transport-like"/>
</dbReference>
<keyword evidence="4 7" id="KW-0812">Transmembrane</keyword>
<comment type="subcellular location">
    <subcellularLocation>
        <location evidence="1">Cell membrane</location>
        <topology evidence="1">Multi-pass membrane protein</topology>
    </subcellularLocation>
</comment>
<evidence type="ECO:0000256" key="5">
    <source>
        <dbReference type="ARBA" id="ARBA00022989"/>
    </source>
</evidence>
<evidence type="ECO:0000313" key="9">
    <source>
        <dbReference type="EMBL" id="GAA2591611.1"/>
    </source>
</evidence>
<evidence type="ECO:0000256" key="6">
    <source>
        <dbReference type="ARBA" id="ARBA00023136"/>
    </source>
</evidence>
<accession>A0ABN3PNQ5</accession>
<feature type="transmembrane region" description="Helical" evidence="7">
    <location>
        <begin position="107"/>
        <end position="125"/>
    </location>
</feature>
<evidence type="ECO:0000256" key="2">
    <source>
        <dbReference type="ARBA" id="ARBA00022448"/>
    </source>
</evidence>
<proteinExistence type="predicted"/>
<feature type="transmembrane region" description="Helical" evidence="7">
    <location>
        <begin position="205"/>
        <end position="225"/>
    </location>
</feature>
<dbReference type="Pfam" id="PF00083">
    <property type="entry name" value="Sugar_tr"/>
    <property type="match status" value="1"/>
</dbReference>
<organism evidence="9 10">
    <name type="scientific">Streptomyces axinellae</name>
    <dbReference type="NCBI Taxonomy" id="552788"/>
    <lineage>
        <taxon>Bacteria</taxon>
        <taxon>Bacillati</taxon>
        <taxon>Actinomycetota</taxon>
        <taxon>Actinomycetes</taxon>
        <taxon>Kitasatosporales</taxon>
        <taxon>Streptomycetaceae</taxon>
        <taxon>Streptomyces</taxon>
    </lineage>
</organism>
<dbReference type="InterPro" id="IPR020846">
    <property type="entry name" value="MFS_dom"/>
</dbReference>
<feature type="transmembrane region" description="Helical" evidence="7">
    <location>
        <begin position="171"/>
        <end position="193"/>
    </location>
</feature>
<feature type="transmembrane region" description="Helical" evidence="7">
    <location>
        <begin position="326"/>
        <end position="347"/>
    </location>
</feature>
<keyword evidence="5 7" id="KW-1133">Transmembrane helix</keyword>
<dbReference type="PROSITE" id="PS00217">
    <property type="entry name" value="SUGAR_TRANSPORT_2"/>
    <property type="match status" value="1"/>
</dbReference>
<dbReference type="InterPro" id="IPR005829">
    <property type="entry name" value="Sugar_transporter_CS"/>
</dbReference>